<dbReference type="Proteomes" id="UP000070353">
    <property type="component" value="Unassembled WGS sequence"/>
</dbReference>
<evidence type="ECO:0000313" key="1">
    <source>
        <dbReference type="EMBL" id="KXU05166.1"/>
    </source>
</evidence>
<accession>A0A139QRK8</accession>
<dbReference type="PATRIC" id="fig|1303.84.peg.939"/>
<protein>
    <submittedName>
        <fullName evidence="1">Uncharacterized protein</fullName>
    </submittedName>
</protein>
<reference evidence="1 2" key="1">
    <citation type="submission" date="2016-01" db="EMBL/GenBank/DDBJ databases">
        <title>Highly variable Streptococcus oralis are common among viridans streptococci isolated from primates.</title>
        <authorList>
            <person name="Denapaite D."/>
            <person name="Rieger M."/>
            <person name="Koendgen S."/>
            <person name="Brueckner R."/>
            <person name="Ochigava I."/>
            <person name="Kappeler P."/>
            <person name="Maetz-Rensing K."/>
            <person name="Leendertz F."/>
            <person name="Hakenbeck R."/>
        </authorList>
    </citation>
    <scope>NUCLEOTIDE SEQUENCE [LARGE SCALE GENOMIC DNA]</scope>
    <source>
        <strain evidence="1 2">DD24</strain>
    </source>
</reference>
<proteinExistence type="predicted"/>
<organism evidence="1 2">
    <name type="scientific">Streptococcus oralis</name>
    <dbReference type="NCBI Taxonomy" id="1303"/>
    <lineage>
        <taxon>Bacteria</taxon>
        <taxon>Bacillati</taxon>
        <taxon>Bacillota</taxon>
        <taxon>Bacilli</taxon>
        <taxon>Lactobacillales</taxon>
        <taxon>Streptococcaceae</taxon>
        <taxon>Streptococcus</taxon>
    </lineage>
</organism>
<evidence type="ECO:0000313" key="2">
    <source>
        <dbReference type="Proteomes" id="UP000070353"/>
    </source>
</evidence>
<name>A0A139QRK8_STROR</name>
<dbReference type="EMBL" id="LQZB01000085">
    <property type="protein sequence ID" value="KXU05166.1"/>
    <property type="molecule type" value="Genomic_DNA"/>
</dbReference>
<comment type="caution">
    <text evidence="1">The sequence shown here is derived from an EMBL/GenBank/DDBJ whole genome shotgun (WGS) entry which is preliminary data.</text>
</comment>
<dbReference type="AlphaFoldDB" id="A0A139QRK8"/>
<gene>
    <name evidence="1" type="ORF">SORDD24_00863</name>
</gene>
<sequence length="54" mass="6365">MSFLFFVKKAVKASVKELKDQNKNKNILTMKEKLCYNNRRYFLLLVSQKCTGTC</sequence>